<dbReference type="Gene3D" id="2.170.15.10">
    <property type="entry name" value="Proaerolysin, chain A, domain 3"/>
    <property type="match status" value="1"/>
</dbReference>
<sequence length="350" mass="40842">MGNKNDKKRNSITDKMPVRELPTSSSYKWQIIDLDDVVESWVWTMMEATKTRQTSQYKREELIININWKRVQFTQSEAEFHGAPPIKLPKSQTLFKTTFANKTETDQVYSFKTQRRTISTFCFTFNQGFCKSQEGAVVFRLPEQIVEVGGGIKREQRIEYGQDKTNEQEMLWCVDNVVKVPPRTKAFAELYINEEQYNGDFSVEVRFSGRITATISTRTNPNNYIKYMEGDIVNIVRDYIQGQNSNRGFEIVDNWQVKYIMRGKVQFRYGIEQHVTLNQEPMDLVPYQQQHHINVPFPSYSSTATHIPIKQYIPTLSGPTHYTPEYRPLRTHLTPLPSSDSHVLHSDDRS</sequence>
<evidence type="ECO:0000313" key="3">
    <source>
        <dbReference type="EMBL" id="CAF3667594.1"/>
    </source>
</evidence>
<dbReference type="SUPFAM" id="SSF56973">
    <property type="entry name" value="Aerolisin/ETX pore-forming domain"/>
    <property type="match status" value="1"/>
</dbReference>
<protein>
    <submittedName>
        <fullName evidence="2">Uncharacterized protein</fullName>
    </submittedName>
</protein>
<dbReference type="CDD" id="cd20237">
    <property type="entry name" value="PFM_LIN24-like"/>
    <property type="match status" value="1"/>
</dbReference>
<evidence type="ECO:0000313" key="4">
    <source>
        <dbReference type="Proteomes" id="UP000663829"/>
    </source>
</evidence>
<feature type="region of interest" description="Disordered" evidence="1">
    <location>
        <begin position="331"/>
        <end position="350"/>
    </location>
</feature>
<name>A0A813YAK2_9BILA</name>
<comment type="caution">
    <text evidence="2">The sequence shown here is derived from an EMBL/GenBank/DDBJ whole genome shotgun (WGS) entry which is preliminary data.</text>
</comment>
<dbReference type="EMBL" id="CAJOBC010001260">
    <property type="protein sequence ID" value="CAF3667594.1"/>
    <property type="molecule type" value="Genomic_DNA"/>
</dbReference>
<gene>
    <name evidence="2" type="ORF">GPM918_LOCUS7635</name>
    <name evidence="3" type="ORF">SRO942_LOCUS7635</name>
</gene>
<dbReference type="Proteomes" id="UP000663829">
    <property type="component" value="Unassembled WGS sequence"/>
</dbReference>
<evidence type="ECO:0000313" key="2">
    <source>
        <dbReference type="EMBL" id="CAF0881473.1"/>
    </source>
</evidence>
<dbReference type="Proteomes" id="UP000681722">
    <property type="component" value="Unassembled WGS sequence"/>
</dbReference>
<dbReference type="AlphaFoldDB" id="A0A813YAK2"/>
<evidence type="ECO:0000256" key="1">
    <source>
        <dbReference type="SAM" id="MobiDB-lite"/>
    </source>
</evidence>
<proteinExistence type="predicted"/>
<keyword evidence="4" id="KW-1185">Reference proteome</keyword>
<reference evidence="2" key="1">
    <citation type="submission" date="2021-02" db="EMBL/GenBank/DDBJ databases">
        <authorList>
            <person name="Nowell W R."/>
        </authorList>
    </citation>
    <scope>NUCLEOTIDE SEQUENCE</scope>
</reference>
<dbReference type="OrthoDB" id="9977517at2759"/>
<dbReference type="Pfam" id="PF03318">
    <property type="entry name" value="ETX_MTX2"/>
    <property type="match status" value="1"/>
</dbReference>
<dbReference type="EMBL" id="CAJNOQ010001260">
    <property type="protein sequence ID" value="CAF0881473.1"/>
    <property type="molecule type" value="Genomic_DNA"/>
</dbReference>
<dbReference type="InterPro" id="IPR004991">
    <property type="entry name" value="Aerolysin-like"/>
</dbReference>
<dbReference type="PANTHER" id="PTHR39369:SF6">
    <property type="entry name" value="LIN-24 (TWENTY-FOUR) LIKE"/>
    <property type="match status" value="1"/>
</dbReference>
<accession>A0A813YAK2</accession>
<organism evidence="2 4">
    <name type="scientific">Didymodactylos carnosus</name>
    <dbReference type="NCBI Taxonomy" id="1234261"/>
    <lineage>
        <taxon>Eukaryota</taxon>
        <taxon>Metazoa</taxon>
        <taxon>Spiralia</taxon>
        <taxon>Gnathifera</taxon>
        <taxon>Rotifera</taxon>
        <taxon>Eurotatoria</taxon>
        <taxon>Bdelloidea</taxon>
        <taxon>Philodinida</taxon>
        <taxon>Philodinidae</taxon>
        <taxon>Didymodactylos</taxon>
    </lineage>
</organism>
<dbReference type="PANTHER" id="PTHR39369">
    <property type="entry name" value="LIN-24 (TWENTY-FOUR) LIKE"/>
    <property type="match status" value="1"/>
</dbReference>